<dbReference type="SUPFAM" id="SSF51395">
    <property type="entry name" value="FMN-linked oxidoreductases"/>
    <property type="match status" value="1"/>
</dbReference>
<evidence type="ECO:0000313" key="8">
    <source>
        <dbReference type="Proteomes" id="UP000286268"/>
    </source>
</evidence>
<dbReference type="GO" id="GO:0003959">
    <property type="term" value="F:NADPH dehydrogenase activity"/>
    <property type="evidence" value="ECO:0007669"/>
    <property type="project" value="InterPro"/>
</dbReference>
<keyword evidence="4" id="KW-0521">NADP</keyword>
<dbReference type="InterPro" id="IPR001155">
    <property type="entry name" value="OxRdtase_FMN_N"/>
</dbReference>
<keyword evidence="2" id="KW-0285">Flavoprotein</keyword>
<gene>
    <name evidence="7" type="ORF">C1I91_02270</name>
</gene>
<dbReference type="InterPro" id="IPR013785">
    <property type="entry name" value="Aldolase_TIM"/>
</dbReference>
<dbReference type="Proteomes" id="UP000286268">
    <property type="component" value="Chromosome"/>
</dbReference>
<dbReference type="NCBIfam" id="NF010047">
    <property type="entry name" value="PRK13523.1"/>
    <property type="match status" value="1"/>
</dbReference>
<proteinExistence type="predicted"/>
<dbReference type="OrthoDB" id="9772736at2"/>
<protein>
    <submittedName>
        <fullName evidence="7">NADPH dehydrogenase NamA</fullName>
    </submittedName>
</protein>
<comment type="cofactor">
    <cofactor evidence="1">
        <name>FMN</name>
        <dbReference type="ChEBI" id="CHEBI:58210"/>
    </cofactor>
</comment>
<dbReference type="PANTHER" id="PTHR43303">
    <property type="entry name" value="NADPH DEHYDROGENASE C23G7.10C-RELATED"/>
    <property type="match status" value="1"/>
</dbReference>
<evidence type="ECO:0000313" key="7">
    <source>
        <dbReference type="EMBL" id="QAA30584.1"/>
    </source>
</evidence>
<dbReference type="Gene3D" id="3.20.20.70">
    <property type="entry name" value="Aldolase class I"/>
    <property type="match status" value="1"/>
</dbReference>
<dbReference type="KEGG" id="cmah:C1I91_02270"/>
<feature type="domain" description="NADH:flavin oxidoreductase/NADH oxidase N-terminal" evidence="6">
    <location>
        <begin position="3"/>
        <end position="326"/>
    </location>
</feature>
<accession>A0A410DND3</accession>
<keyword evidence="3" id="KW-0288">FMN</keyword>
<keyword evidence="8" id="KW-1185">Reference proteome</keyword>
<dbReference type="GO" id="GO:0010181">
    <property type="term" value="F:FMN binding"/>
    <property type="evidence" value="ECO:0007669"/>
    <property type="project" value="InterPro"/>
</dbReference>
<reference evidence="7 8" key="1">
    <citation type="submission" date="2018-01" db="EMBL/GenBank/DDBJ databases">
        <title>Genome Sequencing and Assembly of Anaerobacter polyendosporus strain CT4.</title>
        <authorList>
            <person name="Tachaapaikoon C."/>
            <person name="Sutheeworapong S."/>
            <person name="Jenjaroenpun P."/>
            <person name="Wongsurawat T."/>
            <person name="Nookeaw I."/>
            <person name="Cheawchanlertfa P."/>
            <person name="Kosugi A."/>
            <person name="Cheevadhanarak S."/>
            <person name="Ratanakhanokchai K."/>
        </authorList>
    </citation>
    <scope>NUCLEOTIDE SEQUENCE [LARGE SCALE GENOMIC DNA]</scope>
    <source>
        <strain evidence="7 8">CT4</strain>
    </source>
</reference>
<evidence type="ECO:0000256" key="4">
    <source>
        <dbReference type="ARBA" id="ARBA00022857"/>
    </source>
</evidence>
<organism evidence="7 8">
    <name type="scientific">Clostridium manihotivorum</name>
    <dbReference type="NCBI Taxonomy" id="2320868"/>
    <lineage>
        <taxon>Bacteria</taxon>
        <taxon>Bacillati</taxon>
        <taxon>Bacillota</taxon>
        <taxon>Clostridia</taxon>
        <taxon>Eubacteriales</taxon>
        <taxon>Clostridiaceae</taxon>
        <taxon>Clostridium</taxon>
    </lineage>
</organism>
<dbReference type="CDD" id="cd02932">
    <property type="entry name" value="OYE_YqiM_FMN"/>
    <property type="match status" value="1"/>
</dbReference>
<dbReference type="Pfam" id="PF00724">
    <property type="entry name" value="Oxidored_FMN"/>
    <property type="match status" value="1"/>
</dbReference>
<sequence>MSKLFSSFKIKDMGIKNRIVMPPMCMYSSDSSGYANDWHYIHYTTRAIGGTGLIILEATGVEPGGCISAKDLGIWHDSHIEGLRNIVDQCHKYGAKVGIQLNHAGRKSEVLSEPIIAPSDLAFDETYRTPVEMTKEEISRVVKLFKDSSERALKAGFDTIEIHGAHGYLISQFLSPLSNKRKDEYGGSLENRARFLKEVVSAVRTVWPEDKPLILRVSAEDYVDGGNTPETMAKLINLVKSEGVDLVNVSTGGVAPAPISAFPGYQVKASEIINKNCELPTIAGGLISEPSMAEEILSNNRADLVFLGRELLRNPYWPLKAAHDLHEDIQYPTQYERGKYR</sequence>
<dbReference type="AlphaFoldDB" id="A0A410DND3"/>
<dbReference type="GO" id="GO:0050661">
    <property type="term" value="F:NADP binding"/>
    <property type="evidence" value="ECO:0007669"/>
    <property type="project" value="InterPro"/>
</dbReference>
<name>A0A410DND3_9CLOT</name>
<evidence type="ECO:0000256" key="2">
    <source>
        <dbReference type="ARBA" id="ARBA00022630"/>
    </source>
</evidence>
<evidence type="ECO:0000259" key="6">
    <source>
        <dbReference type="Pfam" id="PF00724"/>
    </source>
</evidence>
<dbReference type="EMBL" id="CP025746">
    <property type="protein sequence ID" value="QAA30584.1"/>
    <property type="molecule type" value="Genomic_DNA"/>
</dbReference>
<dbReference type="PANTHER" id="PTHR43303:SF4">
    <property type="entry name" value="NADPH DEHYDROGENASE C23G7.10C-RELATED"/>
    <property type="match status" value="1"/>
</dbReference>
<evidence type="ECO:0000256" key="5">
    <source>
        <dbReference type="ARBA" id="ARBA00023002"/>
    </source>
</evidence>
<dbReference type="InterPro" id="IPR044152">
    <property type="entry name" value="YqjM-like"/>
</dbReference>
<evidence type="ECO:0000256" key="3">
    <source>
        <dbReference type="ARBA" id="ARBA00022643"/>
    </source>
</evidence>
<keyword evidence="5" id="KW-0560">Oxidoreductase</keyword>
<evidence type="ECO:0000256" key="1">
    <source>
        <dbReference type="ARBA" id="ARBA00001917"/>
    </source>
</evidence>